<gene>
    <name evidence="4" type="ORF">T265_13547</name>
</gene>
<dbReference type="Pfam" id="PF13499">
    <property type="entry name" value="EF-hand_7"/>
    <property type="match status" value="1"/>
</dbReference>
<organism evidence="4 5">
    <name type="scientific">Opisthorchis viverrini</name>
    <name type="common">Southeast Asian liver fluke</name>
    <dbReference type="NCBI Taxonomy" id="6198"/>
    <lineage>
        <taxon>Eukaryota</taxon>
        <taxon>Metazoa</taxon>
        <taxon>Spiralia</taxon>
        <taxon>Lophotrochozoa</taxon>
        <taxon>Platyhelminthes</taxon>
        <taxon>Trematoda</taxon>
        <taxon>Digenea</taxon>
        <taxon>Opisthorchiida</taxon>
        <taxon>Opisthorchiata</taxon>
        <taxon>Opisthorchiidae</taxon>
        <taxon>Opisthorchis</taxon>
    </lineage>
</organism>
<reference evidence="4 5" key="1">
    <citation type="submission" date="2013-11" db="EMBL/GenBank/DDBJ databases">
        <title>Opisthorchis viverrini - life in the bile duct.</title>
        <authorList>
            <person name="Young N.D."/>
            <person name="Nagarajan N."/>
            <person name="Lin S.J."/>
            <person name="Korhonen P.K."/>
            <person name="Jex A.R."/>
            <person name="Hall R.S."/>
            <person name="Safavi-Hemami H."/>
            <person name="Kaewkong W."/>
            <person name="Bertrand D."/>
            <person name="Gao S."/>
            <person name="Seet Q."/>
            <person name="Wongkham S."/>
            <person name="Teh B.T."/>
            <person name="Wongkham C."/>
            <person name="Intapan P.M."/>
            <person name="Maleewong W."/>
            <person name="Yang X."/>
            <person name="Hu M."/>
            <person name="Wang Z."/>
            <person name="Hofmann A."/>
            <person name="Sternberg P.W."/>
            <person name="Tan P."/>
            <person name="Wang J."/>
            <person name="Gasser R.B."/>
        </authorList>
    </citation>
    <scope>NUCLEOTIDE SEQUENCE [LARGE SCALE GENOMIC DNA]</scope>
</reference>
<dbReference type="Gene3D" id="1.10.238.10">
    <property type="entry name" value="EF-hand"/>
    <property type="match status" value="1"/>
</dbReference>
<dbReference type="PROSITE" id="PS50222">
    <property type="entry name" value="EF_HAND_2"/>
    <property type="match status" value="1"/>
</dbReference>
<keyword evidence="2" id="KW-0106">Calcium</keyword>
<dbReference type="Proteomes" id="UP000054324">
    <property type="component" value="Unassembled WGS sequence"/>
</dbReference>
<dbReference type="EMBL" id="KL596696">
    <property type="protein sequence ID" value="KER28563.1"/>
    <property type="molecule type" value="Genomic_DNA"/>
</dbReference>
<dbReference type="STRING" id="6198.A0A074ZME4"/>
<evidence type="ECO:0000313" key="5">
    <source>
        <dbReference type="Proteomes" id="UP000054324"/>
    </source>
</evidence>
<dbReference type="InterPro" id="IPR002048">
    <property type="entry name" value="EF_hand_dom"/>
</dbReference>
<dbReference type="RefSeq" id="XP_009167694.1">
    <property type="nucleotide sequence ID" value="XM_009169430.1"/>
</dbReference>
<dbReference type="SMART" id="SM00054">
    <property type="entry name" value="EFh"/>
    <property type="match status" value="2"/>
</dbReference>
<dbReference type="KEGG" id="ovi:T265_13547"/>
<dbReference type="GeneID" id="20327714"/>
<evidence type="ECO:0000256" key="2">
    <source>
        <dbReference type="ARBA" id="ARBA00022837"/>
    </source>
</evidence>
<dbReference type="SUPFAM" id="SSF47473">
    <property type="entry name" value="EF-hand"/>
    <property type="match status" value="1"/>
</dbReference>
<dbReference type="CDD" id="cd00051">
    <property type="entry name" value="EFh"/>
    <property type="match status" value="1"/>
</dbReference>
<evidence type="ECO:0000313" key="4">
    <source>
        <dbReference type="EMBL" id="KER28563.1"/>
    </source>
</evidence>
<dbReference type="AlphaFoldDB" id="A0A074ZME4"/>
<dbReference type="GO" id="GO:0005509">
    <property type="term" value="F:calcium ion binding"/>
    <property type="evidence" value="ECO:0007669"/>
    <property type="project" value="InterPro"/>
</dbReference>
<dbReference type="InterPro" id="IPR050145">
    <property type="entry name" value="Centrin_CML-like"/>
</dbReference>
<dbReference type="InterPro" id="IPR011992">
    <property type="entry name" value="EF-hand-dom_pair"/>
</dbReference>
<dbReference type="OrthoDB" id="26525at2759"/>
<proteinExistence type="predicted"/>
<dbReference type="PROSITE" id="PS00018">
    <property type="entry name" value="EF_HAND_1"/>
    <property type="match status" value="1"/>
</dbReference>
<dbReference type="FunFam" id="1.10.238.10:FF:000001">
    <property type="entry name" value="Calmodulin 1"/>
    <property type="match status" value="1"/>
</dbReference>
<evidence type="ECO:0000259" key="3">
    <source>
        <dbReference type="PROSITE" id="PS50222"/>
    </source>
</evidence>
<keyword evidence="1" id="KW-0677">Repeat</keyword>
<evidence type="ECO:0000256" key="1">
    <source>
        <dbReference type="ARBA" id="ARBA00022737"/>
    </source>
</evidence>
<feature type="domain" description="EF-hand" evidence="3">
    <location>
        <begin position="107"/>
        <end position="132"/>
    </location>
</feature>
<keyword evidence="5" id="KW-1185">Reference proteome</keyword>
<accession>A0A074ZME4</accession>
<dbReference type="InterPro" id="IPR018247">
    <property type="entry name" value="EF_Hand_1_Ca_BS"/>
</dbReference>
<protein>
    <recommendedName>
        <fullName evidence="3">EF-hand domain-containing protein</fullName>
    </recommendedName>
</protein>
<dbReference type="CTD" id="20327714"/>
<sequence>MIRARVYHGNKPNTLSVHERRLKKLNMLCLTSLTASHLRKGRFFNIFCNASLFIVNIHDAYEQTCSTFEPEEIASSNVDGSFGKNDLLFTESNFRTPVEYSDALDNQEFDQDGDGYISAEELQVLMTSFGEALTHDDIMEMIHEADKDGDGKVNFEGRWCCIFSQWICSRVSTEK</sequence>
<name>A0A074ZME4_OPIVI</name>
<dbReference type="PANTHER" id="PTHR23050">
    <property type="entry name" value="CALCIUM BINDING PROTEIN"/>
    <property type="match status" value="1"/>
</dbReference>